<name>A0A8X6N7H4_NEPPI</name>
<dbReference type="Proteomes" id="UP000887013">
    <property type="component" value="Unassembled WGS sequence"/>
</dbReference>
<gene>
    <name evidence="2" type="ORF">NPIL_41671</name>
</gene>
<feature type="region of interest" description="Disordered" evidence="1">
    <location>
        <begin position="1"/>
        <end position="50"/>
    </location>
</feature>
<comment type="caution">
    <text evidence="2">The sequence shown here is derived from an EMBL/GenBank/DDBJ whole genome shotgun (WGS) entry which is preliminary data.</text>
</comment>
<accession>A0A8X6N7H4</accession>
<keyword evidence="3" id="KW-1185">Reference proteome</keyword>
<feature type="non-terminal residue" evidence="2">
    <location>
        <position position="50"/>
    </location>
</feature>
<reference evidence="2" key="1">
    <citation type="submission" date="2020-08" db="EMBL/GenBank/DDBJ databases">
        <title>Multicomponent nature underlies the extraordinary mechanical properties of spider dragline silk.</title>
        <authorList>
            <person name="Kono N."/>
            <person name="Nakamura H."/>
            <person name="Mori M."/>
            <person name="Yoshida Y."/>
            <person name="Ohtoshi R."/>
            <person name="Malay A.D."/>
            <person name="Moran D.A.P."/>
            <person name="Tomita M."/>
            <person name="Numata K."/>
            <person name="Arakawa K."/>
        </authorList>
    </citation>
    <scope>NUCLEOTIDE SEQUENCE</scope>
</reference>
<sequence length="50" mass="5712">MIQQNNYADRDDSLPLDEENKMSSPSVSEVKANAHIRHFIPTENGNNKKK</sequence>
<feature type="compositionally biased region" description="Basic and acidic residues" evidence="1">
    <location>
        <begin position="8"/>
        <end position="21"/>
    </location>
</feature>
<evidence type="ECO:0000313" key="2">
    <source>
        <dbReference type="EMBL" id="GFS98149.1"/>
    </source>
</evidence>
<dbReference type="AlphaFoldDB" id="A0A8X6N7H4"/>
<proteinExistence type="predicted"/>
<evidence type="ECO:0000256" key="1">
    <source>
        <dbReference type="SAM" id="MobiDB-lite"/>
    </source>
</evidence>
<evidence type="ECO:0000313" key="3">
    <source>
        <dbReference type="Proteomes" id="UP000887013"/>
    </source>
</evidence>
<dbReference type="EMBL" id="BMAW01054826">
    <property type="protein sequence ID" value="GFS98149.1"/>
    <property type="molecule type" value="Genomic_DNA"/>
</dbReference>
<protein>
    <submittedName>
        <fullName evidence="2">Uncharacterized protein</fullName>
    </submittedName>
</protein>
<organism evidence="2 3">
    <name type="scientific">Nephila pilipes</name>
    <name type="common">Giant wood spider</name>
    <name type="synonym">Nephila maculata</name>
    <dbReference type="NCBI Taxonomy" id="299642"/>
    <lineage>
        <taxon>Eukaryota</taxon>
        <taxon>Metazoa</taxon>
        <taxon>Ecdysozoa</taxon>
        <taxon>Arthropoda</taxon>
        <taxon>Chelicerata</taxon>
        <taxon>Arachnida</taxon>
        <taxon>Araneae</taxon>
        <taxon>Araneomorphae</taxon>
        <taxon>Entelegynae</taxon>
        <taxon>Araneoidea</taxon>
        <taxon>Nephilidae</taxon>
        <taxon>Nephila</taxon>
    </lineage>
</organism>